<feature type="compositionally biased region" description="Polar residues" evidence="3">
    <location>
        <begin position="522"/>
        <end position="534"/>
    </location>
</feature>
<keyword evidence="1" id="KW-0507">mRNA processing</keyword>
<proteinExistence type="predicted"/>
<keyword evidence="2" id="KW-0863">Zinc-finger</keyword>
<dbReference type="InterPro" id="IPR036875">
    <property type="entry name" value="Znf_CCHC_sf"/>
</dbReference>
<evidence type="ECO:0000256" key="1">
    <source>
        <dbReference type="ARBA" id="ARBA00022664"/>
    </source>
</evidence>
<feature type="region of interest" description="Disordered" evidence="3">
    <location>
        <begin position="97"/>
        <end position="205"/>
    </location>
</feature>
<dbReference type="GO" id="GO:0003676">
    <property type="term" value="F:nucleic acid binding"/>
    <property type="evidence" value="ECO:0007669"/>
    <property type="project" value="InterPro"/>
</dbReference>
<dbReference type="GO" id="GO:0008270">
    <property type="term" value="F:zinc ion binding"/>
    <property type="evidence" value="ECO:0007669"/>
    <property type="project" value="UniProtKB-KW"/>
</dbReference>
<evidence type="ECO:0000259" key="4">
    <source>
        <dbReference type="PROSITE" id="PS50158"/>
    </source>
</evidence>
<feature type="compositionally biased region" description="Basic and acidic residues" evidence="3">
    <location>
        <begin position="106"/>
        <end position="134"/>
    </location>
</feature>
<dbReference type="GO" id="GO:0006397">
    <property type="term" value="P:mRNA processing"/>
    <property type="evidence" value="ECO:0007669"/>
    <property type="project" value="UniProtKB-KW"/>
</dbReference>
<evidence type="ECO:0000313" key="6">
    <source>
        <dbReference type="Proteomes" id="UP000765509"/>
    </source>
</evidence>
<dbReference type="EMBL" id="AVOT02087122">
    <property type="protein sequence ID" value="MBW0570898.1"/>
    <property type="molecule type" value="Genomic_DNA"/>
</dbReference>
<evidence type="ECO:0000256" key="2">
    <source>
        <dbReference type="PROSITE-ProRule" id="PRU00047"/>
    </source>
</evidence>
<keyword evidence="6" id="KW-1185">Reference proteome</keyword>
<feature type="region of interest" description="Disordered" evidence="3">
    <location>
        <begin position="573"/>
        <end position="614"/>
    </location>
</feature>
<feature type="compositionally biased region" description="Polar residues" evidence="3">
    <location>
        <begin position="44"/>
        <end position="56"/>
    </location>
</feature>
<reference evidence="5" key="1">
    <citation type="submission" date="2021-03" db="EMBL/GenBank/DDBJ databases">
        <title>Draft genome sequence of rust myrtle Austropuccinia psidii MF-1, a brazilian biotype.</title>
        <authorList>
            <person name="Quecine M.C."/>
            <person name="Pachon D.M.R."/>
            <person name="Bonatelli M.L."/>
            <person name="Correr F.H."/>
            <person name="Franceschini L.M."/>
            <person name="Leite T.F."/>
            <person name="Margarido G.R.A."/>
            <person name="Almeida C.A."/>
            <person name="Ferrarezi J.A."/>
            <person name="Labate C.A."/>
        </authorList>
    </citation>
    <scope>NUCLEOTIDE SEQUENCE</scope>
    <source>
        <strain evidence="5">MF-1</strain>
    </source>
</reference>
<dbReference type="OrthoDB" id="515971at2759"/>
<feature type="region of interest" description="Disordered" evidence="3">
    <location>
        <begin position="520"/>
        <end position="547"/>
    </location>
</feature>
<protein>
    <recommendedName>
        <fullName evidence="4">CCHC-type domain-containing protein</fullName>
    </recommendedName>
</protein>
<dbReference type="InterPro" id="IPR001878">
    <property type="entry name" value="Znf_CCHC"/>
</dbReference>
<feature type="compositionally biased region" description="Basic and acidic residues" evidence="3">
    <location>
        <begin position="573"/>
        <end position="592"/>
    </location>
</feature>
<dbReference type="SUPFAM" id="SSF57756">
    <property type="entry name" value="Retrovirus zinc finger-like domains"/>
    <property type="match status" value="1"/>
</dbReference>
<comment type="caution">
    <text evidence="5">The sequence shown here is derived from an EMBL/GenBank/DDBJ whole genome shotgun (WGS) entry which is preliminary data.</text>
</comment>
<dbReference type="AlphaFoldDB" id="A0A9Q3JY46"/>
<dbReference type="PROSITE" id="PS50158">
    <property type="entry name" value="ZF_CCHC"/>
    <property type="match status" value="1"/>
</dbReference>
<sequence>MTPTRSGSNYSIQSNGSGPGHSSHKSKRQECQPRGEAQMEDARTSTSSQRLASTFETLIESPEADITAILVRPKSFPTGNSGNTSVSMEELVYGRKTARVGTSPKSLDRHNELLSSSKEVHGARKDRRTSEGLDTHVCQRTIPTDKSLVEKPKHFIRGSEEEVGPRQGKQPSGRSPSIHQKKSASTSAKQAQTSPKDQPEGKGKAQIEQALPTEFQNPKERNDSHGQYNIVSLTQICERLESKVTLLNQPDENSISFITGQLRELKIQVQNLENSTGHNAALFQEQLEKSDKARLELKEDIQSSINNISLKNELPRQSTPILDRNVLNLNNDLHHTISSNDVETACNFKDIPRLEEWPTFSGEGEYNHMEFMKTIDMFKEDFNIPDEYISARLHSLFTKSAKKWYYKMRQDHGKHSWPWWKEQIISKWANDSWRFRMGNSFEEAIFNIERDRHMSWFLKQKDRLSSLHPDMSETMINKRILRKFGGDLEHAIRSRCIEPCSTEDYINAMEDITTRTKIGRNWSKSPIDNKTSGKPISRPNKTQDRLPLKCHKCGKTSHLENACPKKTRVNEINVEKVEDTKETTDVSLHESDSEPSEEEEVPEELSIENINVSF</sequence>
<feature type="compositionally biased region" description="Basic and acidic residues" evidence="3">
    <location>
        <begin position="147"/>
        <end position="164"/>
    </location>
</feature>
<feature type="region of interest" description="Disordered" evidence="3">
    <location>
        <begin position="1"/>
        <end position="59"/>
    </location>
</feature>
<accession>A0A9Q3JY46</accession>
<name>A0A9Q3JY46_9BASI</name>
<dbReference type="Proteomes" id="UP000765509">
    <property type="component" value="Unassembled WGS sequence"/>
</dbReference>
<gene>
    <name evidence="5" type="ORF">O181_110613</name>
</gene>
<evidence type="ECO:0000256" key="3">
    <source>
        <dbReference type="SAM" id="MobiDB-lite"/>
    </source>
</evidence>
<feature type="compositionally biased region" description="Polar residues" evidence="3">
    <location>
        <begin position="169"/>
        <end position="178"/>
    </location>
</feature>
<feature type="compositionally biased region" description="Polar residues" evidence="3">
    <location>
        <begin position="1"/>
        <end position="13"/>
    </location>
</feature>
<feature type="domain" description="CCHC-type" evidence="4">
    <location>
        <begin position="549"/>
        <end position="565"/>
    </location>
</feature>
<organism evidence="5 6">
    <name type="scientific">Austropuccinia psidii MF-1</name>
    <dbReference type="NCBI Taxonomy" id="1389203"/>
    <lineage>
        <taxon>Eukaryota</taxon>
        <taxon>Fungi</taxon>
        <taxon>Dikarya</taxon>
        <taxon>Basidiomycota</taxon>
        <taxon>Pucciniomycotina</taxon>
        <taxon>Pucciniomycetes</taxon>
        <taxon>Pucciniales</taxon>
        <taxon>Sphaerophragmiaceae</taxon>
        <taxon>Austropuccinia</taxon>
    </lineage>
</organism>
<keyword evidence="2" id="KW-0862">Zinc</keyword>
<feature type="compositionally biased region" description="Low complexity" evidence="3">
    <location>
        <begin position="183"/>
        <end position="194"/>
    </location>
</feature>
<keyword evidence="2" id="KW-0479">Metal-binding</keyword>
<evidence type="ECO:0000313" key="5">
    <source>
        <dbReference type="EMBL" id="MBW0570898.1"/>
    </source>
</evidence>
<feature type="compositionally biased region" description="Acidic residues" evidence="3">
    <location>
        <begin position="593"/>
        <end position="606"/>
    </location>
</feature>